<dbReference type="EMBL" id="JACHJR010000001">
    <property type="protein sequence ID" value="MBB4948530.1"/>
    <property type="molecule type" value="Genomic_DNA"/>
</dbReference>
<comment type="caution">
    <text evidence="1">The sequence shown here is derived from an EMBL/GenBank/DDBJ whole genome shotgun (WGS) entry which is preliminary data.</text>
</comment>
<keyword evidence="2" id="KW-1185">Reference proteome</keyword>
<dbReference type="RefSeq" id="WP_184918251.1">
    <property type="nucleotide sequence ID" value="NZ_JACHJR010000001.1"/>
</dbReference>
<evidence type="ECO:0000313" key="2">
    <source>
        <dbReference type="Proteomes" id="UP000573327"/>
    </source>
</evidence>
<evidence type="ECO:0000313" key="1">
    <source>
        <dbReference type="EMBL" id="MBB4948530.1"/>
    </source>
</evidence>
<dbReference type="AlphaFoldDB" id="A0A7W7SDN8"/>
<reference evidence="1 2" key="1">
    <citation type="submission" date="2020-08" db="EMBL/GenBank/DDBJ databases">
        <title>Sequencing the genomes of 1000 actinobacteria strains.</title>
        <authorList>
            <person name="Klenk H.-P."/>
        </authorList>
    </citation>
    <scope>NUCLEOTIDE SEQUENCE [LARGE SCALE GENOMIC DNA]</scope>
    <source>
        <strain evidence="1 2">DSM 44786</strain>
    </source>
</reference>
<proteinExistence type="predicted"/>
<organism evidence="1 2">
    <name type="scientific">Kitasatospora gansuensis</name>
    <dbReference type="NCBI Taxonomy" id="258050"/>
    <lineage>
        <taxon>Bacteria</taxon>
        <taxon>Bacillati</taxon>
        <taxon>Actinomycetota</taxon>
        <taxon>Actinomycetes</taxon>
        <taxon>Kitasatosporales</taxon>
        <taxon>Streptomycetaceae</taxon>
        <taxon>Kitasatospora</taxon>
    </lineage>
</organism>
<dbReference type="Proteomes" id="UP000573327">
    <property type="component" value="Unassembled WGS sequence"/>
</dbReference>
<gene>
    <name evidence="1" type="ORF">F4556_004065</name>
</gene>
<name>A0A7W7SDN8_9ACTN</name>
<protein>
    <submittedName>
        <fullName evidence="1">Uncharacterized protein</fullName>
    </submittedName>
</protein>
<accession>A0A7W7SDN8</accession>
<sequence>MTIRTAWLPPTGQTRADTRLALSALTTPGNALAVNHGCTPGGLTLTGLTGADGMKCRIGTGRAVVQGLSEQGSYPVAVTSGETLEFEPGDPTMDRIDLIVLQVYDADYDNSGRTDAVLRVIKGAPAAAPVAPATPGCALALYRVLVKANASVANGGIAWAVDGVKVDVRHYTAALGGILPPRDPAFSGVYAGQYRDNGGRLERWDGTAWRPNPGAVGLPSAPGVYAGQYRDTGDRMERWDGSAWRPYPIPTALAYTADAGYTTGVTTFVEYLADTPTNSTLAVTFLAPPSGRVAVSVGARFDLLGTTATTFAEMSATVRQGSTVASAPADETVATVLSTVSPTRVSASTTFVVTGLTKYSTYTATTCYRISEATGRAWFDNRYVRVDPL</sequence>